<dbReference type="PANTHER" id="PTHR35459:SF2">
    <property type="entry name" value="T1N6.14 PROTEIN"/>
    <property type="match status" value="1"/>
</dbReference>
<feature type="region of interest" description="Disordered" evidence="1">
    <location>
        <begin position="1"/>
        <end position="46"/>
    </location>
</feature>
<protein>
    <submittedName>
        <fullName evidence="2">Uncharacterized protein</fullName>
    </submittedName>
</protein>
<accession>A0AAN9DYN4</accession>
<dbReference type="PANTHER" id="PTHR35459">
    <property type="entry name" value="T1N6.14 PROTEIN"/>
    <property type="match status" value="1"/>
</dbReference>
<dbReference type="AlphaFoldDB" id="A0AAN9DYN4"/>
<gene>
    <name evidence="2" type="ORF">RIF29_38106</name>
</gene>
<feature type="compositionally biased region" description="Low complexity" evidence="1">
    <location>
        <begin position="7"/>
        <end position="22"/>
    </location>
</feature>
<comment type="caution">
    <text evidence="2">The sequence shown here is derived from an EMBL/GenBank/DDBJ whole genome shotgun (WGS) entry which is preliminary data.</text>
</comment>
<evidence type="ECO:0000256" key="1">
    <source>
        <dbReference type="SAM" id="MobiDB-lite"/>
    </source>
</evidence>
<dbReference type="Proteomes" id="UP001372338">
    <property type="component" value="Unassembled WGS sequence"/>
</dbReference>
<evidence type="ECO:0000313" key="3">
    <source>
        <dbReference type="Proteomes" id="UP001372338"/>
    </source>
</evidence>
<feature type="compositionally biased region" description="Pro residues" evidence="1">
    <location>
        <begin position="23"/>
        <end position="37"/>
    </location>
</feature>
<evidence type="ECO:0000313" key="2">
    <source>
        <dbReference type="EMBL" id="KAK7243313.1"/>
    </source>
</evidence>
<sequence>MEESKAPELAAAAAAAAAAAPQTLPPRPPSSTTPIPPTTKKRPLDSHSLFHNSNYIKIRALVRDLRPHFLQVIQSADYQNCKASHEIQEQLKILMNLYDNLKADIGKSRNMLNGQNVDHKTTQEQLQAERAFARSSEIKLTSPVSGLQKLPTEDCQTHGTYVVGGSAFGWNFITFSGNEPVYYGRTKEQFREVNQLSNSSAPCLNSPQPLD</sequence>
<dbReference type="EMBL" id="JAYWIO010000008">
    <property type="protein sequence ID" value="KAK7243313.1"/>
    <property type="molecule type" value="Genomic_DNA"/>
</dbReference>
<name>A0AAN9DYN4_CROPI</name>
<proteinExistence type="predicted"/>
<keyword evidence="3" id="KW-1185">Reference proteome</keyword>
<organism evidence="2 3">
    <name type="scientific">Crotalaria pallida</name>
    <name type="common">Smooth rattlebox</name>
    <name type="synonym">Crotalaria striata</name>
    <dbReference type="NCBI Taxonomy" id="3830"/>
    <lineage>
        <taxon>Eukaryota</taxon>
        <taxon>Viridiplantae</taxon>
        <taxon>Streptophyta</taxon>
        <taxon>Embryophyta</taxon>
        <taxon>Tracheophyta</taxon>
        <taxon>Spermatophyta</taxon>
        <taxon>Magnoliopsida</taxon>
        <taxon>eudicotyledons</taxon>
        <taxon>Gunneridae</taxon>
        <taxon>Pentapetalae</taxon>
        <taxon>rosids</taxon>
        <taxon>fabids</taxon>
        <taxon>Fabales</taxon>
        <taxon>Fabaceae</taxon>
        <taxon>Papilionoideae</taxon>
        <taxon>50 kb inversion clade</taxon>
        <taxon>genistoids sensu lato</taxon>
        <taxon>core genistoids</taxon>
        <taxon>Crotalarieae</taxon>
        <taxon>Crotalaria</taxon>
    </lineage>
</organism>
<reference evidence="2 3" key="1">
    <citation type="submission" date="2024-01" db="EMBL/GenBank/DDBJ databases">
        <title>The genomes of 5 underutilized Papilionoideae crops provide insights into root nodulation and disease resistanc.</title>
        <authorList>
            <person name="Yuan L."/>
        </authorList>
    </citation>
    <scope>NUCLEOTIDE SEQUENCE [LARGE SCALE GENOMIC DNA]</scope>
    <source>
        <strain evidence="2">ZHUSHIDOU_FW_LH</strain>
        <tissue evidence="2">Leaf</tissue>
    </source>
</reference>